<proteinExistence type="predicted"/>
<dbReference type="EMBL" id="CM047592">
    <property type="protein sequence ID" value="KAI9917277.1"/>
    <property type="molecule type" value="Genomic_DNA"/>
</dbReference>
<name>A0ACC0WFX1_9STRA</name>
<reference evidence="1 2" key="1">
    <citation type="journal article" date="2022" name="bioRxiv">
        <title>The genome of the oomycete Peronosclerospora sorghi, a cosmopolitan pathogen of maize and sorghum, is inflated with dispersed pseudogenes.</title>
        <authorList>
            <person name="Fletcher K."/>
            <person name="Martin F."/>
            <person name="Isakeit T."/>
            <person name="Cavanaugh K."/>
            <person name="Magill C."/>
            <person name="Michelmore R."/>
        </authorList>
    </citation>
    <scope>NUCLEOTIDE SEQUENCE [LARGE SCALE GENOMIC DNA]</scope>
    <source>
        <strain evidence="1">P6</strain>
    </source>
</reference>
<gene>
    <name evidence="1" type="ORF">PsorP6_013197</name>
</gene>
<organism evidence="1 2">
    <name type="scientific">Peronosclerospora sorghi</name>
    <dbReference type="NCBI Taxonomy" id="230839"/>
    <lineage>
        <taxon>Eukaryota</taxon>
        <taxon>Sar</taxon>
        <taxon>Stramenopiles</taxon>
        <taxon>Oomycota</taxon>
        <taxon>Peronosporomycetes</taxon>
        <taxon>Peronosporales</taxon>
        <taxon>Peronosporaceae</taxon>
        <taxon>Peronosclerospora</taxon>
    </lineage>
</organism>
<evidence type="ECO:0000313" key="2">
    <source>
        <dbReference type="Proteomes" id="UP001163321"/>
    </source>
</evidence>
<protein>
    <submittedName>
        <fullName evidence="1">Uncharacterized protein</fullName>
    </submittedName>
</protein>
<dbReference type="Proteomes" id="UP001163321">
    <property type="component" value="Chromosome 13"/>
</dbReference>
<comment type="caution">
    <text evidence="1">The sequence shown here is derived from an EMBL/GenBank/DDBJ whole genome shotgun (WGS) entry which is preliminary data.</text>
</comment>
<sequence length="196" mass="22580">MRIYRTLILASLALVTELDSAGGSKLSTNTYNDTLDSGHDHRVCTSGSALRVHEPVDEDDEERGQFGMFQLTKSFADQLLHLLAERFGDLSLSVALTGIASIENTPEYLITLRKKYFKRLVDQEMTPKKFVGVLRFPMDERKKHRYTSLELFLKAYNQKNKEARVSVLDTLRYSGYWETDDLLLKRLDYDKKYDPG</sequence>
<evidence type="ECO:0000313" key="1">
    <source>
        <dbReference type="EMBL" id="KAI9917277.1"/>
    </source>
</evidence>
<accession>A0ACC0WFX1</accession>
<keyword evidence="2" id="KW-1185">Reference proteome</keyword>